<evidence type="ECO:0008006" key="3">
    <source>
        <dbReference type="Google" id="ProtNLM"/>
    </source>
</evidence>
<reference evidence="1 2" key="1">
    <citation type="journal article" date="2019" name="Sci. Rep.">
        <title>Orb-weaving spider Araneus ventricosus genome elucidates the spidroin gene catalogue.</title>
        <authorList>
            <person name="Kono N."/>
            <person name="Nakamura H."/>
            <person name="Ohtoshi R."/>
            <person name="Moran D.A.P."/>
            <person name="Shinohara A."/>
            <person name="Yoshida Y."/>
            <person name="Fujiwara M."/>
            <person name="Mori M."/>
            <person name="Tomita M."/>
            <person name="Arakawa K."/>
        </authorList>
    </citation>
    <scope>NUCLEOTIDE SEQUENCE [LARGE SCALE GENOMIC DNA]</scope>
</reference>
<comment type="caution">
    <text evidence="1">The sequence shown here is derived from an EMBL/GenBank/DDBJ whole genome shotgun (WGS) entry which is preliminary data.</text>
</comment>
<gene>
    <name evidence="1" type="ORF">AVEN_169152_1</name>
</gene>
<dbReference type="AlphaFoldDB" id="A0A4Y2C2V8"/>
<organism evidence="1 2">
    <name type="scientific">Araneus ventricosus</name>
    <name type="common">Orbweaver spider</name>
    <name type="synonym">Epeira ventricosa</name>
    <dbReference type="NCBI Taxonomy" id="182803"/>
    <lineage>
        <taxon>Eukaryota</taxon>
        <taxon>Metazoa</taxon>
        <taxon>Ecdysozoa</taxon>
        <taxon>Arthropoda</taxon>
        <taxon>Chelicerata</taxon>
        <taxon>Arachnida</taxon>
        <taxon>Araneae</taxon>
        <taxon>Araneomorphae</taxon>
        <taxon>Entelegynae</taxon>
        <taxon>Araneoidea</taxon>
        <taxon>Araneidae</taxon>
        <taxon>Araneus</taxon>
    </lineage>
</organism>
<keyword evidence="2" id="KW-1185">Reference proteome</keyword>
<accession>A0A4Y2C2V8</accession>
<sequence length="86" mass="9577">MARYQDLSDFESGIIIGAREMGHSISEVAIRYILPDHLHSFMSFVHSDGLVQFQQDNATPHASRVAGSRNTLLTLDTSIGHLNPQR</sequence>
<protein>
    <recommendedName>
        <fullName evidence="3">Tc3 transposase DNA binding domain-containing protein</fullName>
    </recommendedName>
</protein>
<dbReference type="EMBL" id="BGPR01085110">
    <property type="protein sequence ID" value="GBL98095.1"/>
    <property type="molecule type" value="Genomic_DNA"/>
</dbReference>
<name>A0A4Y2C2V8_ARAVE</name>
<evidence type="ECO:0000313" key="2">
    <source>
        <dbReference type="Proteomes" id="UP000499080"/>
    </source>
</evidence>
<evidence type="ECO:0000313" key="1">
    <source>
        <dbReference type="EMBL" id="GBL98095.1"/>
    </source>
</evidence>
<dbReference type="Proteomes" id="UP000499080">
    <property type="component" value="Unassembled WGS sequence"/>
</dbReference>
<proteinExistence type="predicted"/>